<dbReference type="InterPro" id="IPR004520">
    <property type="entry name" value="GTPase_MnmE"/>
</dbReference>
<feature type="binding site" evidence="10">
    <location>
        <position position="133"/>
    </location>
    <ligand>
        <name>(6S)-5-formyl-5,6,7,8-tetrahydrofolate</name>
        <dbReference type="ChEBI" id="CHEBI:57457"/>
    </ligand>
</feature>
<evidence type="ECO:0000256" key="2">
    <source>
        <dbReference type="ARBA" id="ARBA00022490"/>
    </source>
</evidence>
<keyword evidence="7 10" id="KW-0460">Magnesium</keyword>
<keyword evidence="8 10" id="KW-0630">Potassium</keyword>
<dbReference type="KEGG" id="noj:EJ995_07665"/>
<dbReference type="NCBIfam" id="TIGR00231">
    <property type="entry name" value="small_GTP"/>
    <property type="match status" value="1"/>
</dbReference>
<feature type="binding site" evidence="10">
    <location>
        <position position="263"/>
    </location>
    <ligand>
        <name>K(+)</name>
        <dbReference type="ChEBI" id="CHEBI:29103"/>
    </ligand>
</feature>
<dbReference type="RefSeq" id="WP_126447229.1">
    <property type="nucleotide sequence ID" value="NZ_CP034549.1"/>
</dbReference>
<organism evidence="13 14">
    <name type="scientific">Nonlabens ponticola</name>
    <dbReference type="NCBI Taxonomy" id="2496866"/>
    <lineage>
        <taxon>Bacteria</taxon>
        <taxon>Pseudomonadati</taxon>
        <taxon>Bacteroidota</taxon>
        <taxon>Flavobacteriia</taxon>
        <taxon>Flavobacteriales</taxon>
        <taxon>Flavobacteriaceae</taxon>
        <taxon>Nonlabens</taxon>
    </lineage>
</organism>
<evidence type="ECO:0000313" key="13">
    <source>
        <dbReference type="EMBL" id="AZQ44113.1"/>
    </source>
</evidence>
<evidence type="ECO:0000256" key="4">
    <source>
        <dbReference type="ARBA" id="ARBA00022723"/>
    </source>
</evidence>
<dbReference type="Gene3D" id="3.30.1360.120">
    <property type="entry name" value="Probable tRNA modification gtpase trme, domain 1"/>
    <property type="match status" value="1"/>
</dbReference>
<feature type="binding site" evidence="10">
    <location>
        <begin position="239"/>
        <end position="244"/>
    </location>
    <ligand>
        <name>GTP</name>
        <dbReference type="ChEBI" id="CHEBI:37565"/>
    </ligand>
</feature>
<dbReference type="InterPro" id="IPR005225">
    <property type="entry name" value="Small_GTP-bd"/>
</dbReference>
<feature type="binding site" evidence="10">
    <location>
        <begin position="283"/>
        <end position="286"/>
    </location>
    <ligand>
        <name>GTP</name>
        <dbReference type="ChEBI" id="CHEBI:37565"/>
    </ligand>
</feature>
<dbReference type="InterPro" id="IPR025867">
    <property type="entry name" value="MnmE_helical"/>
</dbReference>
<dbReference type="FunFam" id="3.40.50.300:FF:001376">
    <property type="entry name" value="tRNA modification GTPase MnmE"/>
    <property type="match status" value="1"/>
</dbReference>
<evidence type="ECO:0000256" key="9">
    <source>
        <dbReference type="ARBA" id="ARBA00023134"/>
    </source>
</evidence>
<dbReference type="InterPro" id="IPR031168">
    <property type="entry name" value="G_TrmE"/>
</dbReference>
<feature type="binding site" evidence="10">
    <location>
        <position position="264"/>
    </location>
    <ligand>
        <name>Mg(2+)</name>
        <dbReference type="ChEBI" id="CHEBI:18420"/>
    </ligand>
</feature>
<evidence type="ECO:0000256" key="7">
    <source>
        <dbReference type="ARBA" id="ARBA00022842"/>
    </source>
</evidence>
<comment type="cofactor">
    <cofactor evidence="10">
        <name>K(+)</name>
        <dbReference type="ChEBI" id="CHEBI:29103"/>
    </cofactor>
    <text evidence="10">Binds 1 potassium ion per subunit.</text>
</comment>
<feature type="binding site" evidence="10">
    <location>
        <position position="94"/>
    </location>
    <ligand>
        <name>(6S)-5-formyl-5,6,7,8-tetrahydrofolate</name>
        <dbReference type="ChEBI" id="CHEBI:57457"/>
    </ligand>
</feature>
<feature type="binding site" evidence="10">
    <location>
        <position position="23"/>
    </location>
    <ligand>
        <name>(6S)-5-formyl-5,6,7,8-tetrahydrofolate</name>
        <dbReference type="ChEBI" id="CHEBI:57457"/>
    </ligand>
</feature>
<comment type="subunit">
    <text evidence="10">Homodimer. Heterotetramer of two MnmE and two MnmG subunits.</text>
</comment>
<sequence length="478" mass="52235">MFKNDTIVALATPAGSGAIAVIRLSGPDAHEIAAAVFVPAFAKANSRPSLKLFERLHPNTVTLGRVYDGNRIVDQVLLTRFDAPRSYTGEHVVEISCHGSIYIQQEIIALCLQNGSRAAKAGEFTLQAFLNAKMDLSQAEAVADLIASESETAHQIALQQMRGGFSSELQELRAQLLNFSSMIELELDFSEEDVEFANRDDLKRLLAESQQTLRKLIDSFALGNVLKSGIPIAIVGEPNVGKSTLLNALLNEEKAIVSDIAGTTRDSIEDEINIDGIRFRFIDTAGIRETTDTIESMGIQRSYAKAEQSRLVLYLLDATQLNTNPRIVHCLMRIQIMKEKFPDKPVVVVLNKLDEITGLEHAEITKQLKKRSPETIVISLSAKSGTGVEELKDALVASFQSGALSGDDSIVSNARHYDALQKAYASLMEVQQGIANEISSEFLAIDIKATAEHIGMITGEITNDELLSNIFSQFCIGK</sequence>
<dbReference type="GO" id="GO:0002098">
    <property type="term" value="P:tRNA wobble uridine modification"/>
    <property type="evidence" value="ECO:0007669"/>
    <property type="project" value="TreeGrafter"/>
</dbReference>
<evidence type="ECO:0000256" key="8">
    <source>
        <dbReference type="ARBA" id="ARBA00022958"/>
    </source>
</evidence>
<dbReference type="OrthoDB" id="9805918at2"/>
<dbReference type="Pfam" id="PF01926">
    <property type="entry name" value="MMR_HSR1"/>
    <property type="match status" value="1"/>
</dbReference>
<keyword evidence="2 10" id="KW-0963">Cytoplasm</keyword>
<dbReference type="NCBIfam" id="NF003661">
    <property type="entry name" value="PRK05291.1-3"/>
    <property type="match status" value="1"/>
</dbReference>
<evidence type="ECO:0000256" key="5">
    <source>
        <dbReference type="ARBA" id="ARBA00022741"/>
    </source>
</evidence>
<dbReference type="Pfam" id="PF12631">
    <property type="entry name" value="MnmE_helical"/>
    <property type="match status" value="1"/>
</dbReference>
<dbReference type="HAMAP" id="MF_00379">
    <property type="entry name" value="GTPase_MnmE"/>
    <property type="match status" value="1"/>
</dbReference>
<dbReference type="PROSITE" id="PS51709">
    <property type="entry name" value="G_TRME"/>
    <property type="match status" value="1"/>
</dbReference>
<dbReference type="NCBIfam" id="TIGR00450">
    <property type="entry name" value="mnmE_trmE_thdF"/>
    <property type="match status" value="1"/>
</dbReference>
<dbReference type="EMBL" id="CP034549">
    <property type="protein sequence ID" value="AZQ44113.1"/>
    <property type="molecule type" value="Genomic_DNA"/>
</dbReference>
<dbReference type="Pfam" id="PF10396">
    <property type="entry name" value="TrmE_N"/>
    <property type="match status" value="1"/>
</dbReference>
<gene>
    <name evidence="10 13" type="primary">mnmE</name>
    <name evidence="10" type="synonym">trmE</name>
    <name evidence="13" type="ORF">EJ995_07665</name>
</gene>
<dbReference type="InterPro" id="IPR027417">
    <property type="entry name" value="P-loop_NTPase"/>
</dbReference>
<keyword evidence="4 10" id="KW-0479">Metal-binding</keyword>
<keyword evidence="6 10" id="KW-0378">Hydrolase</keyword>
<evidence type="ECO:0000256" key="10">
    <source>
        <dbReference type="HAMAP-Rule" id="MF_00379"/>
    </source>
</evidence>
<feature type="binding site" evidence="10">
    <location>
        <begin position="258"/>
        <end position="264"/>
    </location>
    <ligand>
        <name>GTP</name>
        <dbReference type="ChEBI" id="CHEBI:37565"/>
    </ligand>
</feature>
<evidence type="ECO:0000313" key="14">
    <source>
        <dbReference type="Proteomes" id="UP000279600"/>
    </source>
</evidence>
<dbReference type="InterPro" id="IPR018948">
    <property type="entry name" value="GTP-bd_TrmE_N"/>
</dbReference>
<dbReference type="GO" id="GO:0030488">
    <property type="term" value="P:tRNA methylation"/>
    <property type="evidence" value="ECO:0007669"/>
    <property type="project" value="TreeGrafter"/>
</dbReference>
<dbReference type="AlphaFoldDB" id="A0A3S9MYI7"/>
<dbReference type="InterPro" id="IPR027368">
    <property type="entry name" value="MnmE_dom2"/>
</dbReference>
<reference evidence="13 14" key="1">
    <citation type="submission" date="2018-12" db="EMBL/GenBank/DDBJ databases">
        <title>Complete genome of Nonlabens sp. MJ115.</title>
        <authorList>
            <person name="Choi H.S."/>
            <person name="Jung J."/>
        </authorList>
    </citation>
    <scope>NUCLEOTIDE SEQUENCE [LARGE SCALE GENOMIC DNA]</scope>
    <source>
        <strain evidence="13 14">MJ115</strain>
    </source>
</reference>
<dbReference type="PANTHER" id="PTHR42714:SF2">
    <property type="entry name" value="TRNA MODIFICATION GTPASE GTPBP3, MITOCHONDRIAL"/>
    <property type="match status" value="1"/>
</dbReference>
<keyword evidence="3 10" id="KW-0819">tRNA processing</keyword>
<evidence type="ECO:0000256" key="6">
    <source>
        <dbReference type="ARBA" id="ARBA00022801"/>
    </source>
</evidence>
<evidence type="ECO:0000256" key="3">
    <source>
        <dbReference type="ARBA" id="ARBA00022694"/>
    </source>
</evidence>
<dbReference type="SUPFAM" id="SSF52540">
    <property type="entry name" value="P-loop containing nucleoside triphosphate hydrolases"/>
    <property type="match status" value="1"/>
</dbReference>
<keyword evidence="9 10" id="KW-0342">GTP-binding</keyword>
<feature type="binding site" evidence="10">
    <location>
        <position position="260"/>
    </location>
    <ligand>
        <name>K(+)</name>
        <dbReference type="ChEBI" id="CHEBI:29103"/>
    </ligand>
</feature>
<dbReference type="PRINTS" id="PR00449">
    <property type="entry name" value="RASTRNSFRMNG"/>
</dbReference>
<dbReference type="Proteomes" id="UP000279600">
    <property type="component" value="Chromosome"/>
</dbReference>
<feature type="binding site" evidence="10">
    <location>
        <position position="258"/>
    </location>
    <ligand>
        <name>K(+)</name>
        <dbReference type="ChEBI" id="CHEBI:29103"/>
    </ligand>
</feature>
<dbReference type="Gene3D" id="1.20.120.430">
    <property type="entry name" value="tRNA modification GTPase MnmE domain 2"/>
    <property type="match status" value="1"/>
</dbReference>
<feature type="domain" description="TrmE-type G" evidence="12">
    <location>
        <begin position="229"/>
        <end position="400"/>
    </location>
</feature>
<dbReference type="GO" id="GO:0005829">
    <property type="term" value="C:cytosol"/>
    <property type="evidence" value="ECO:0007669"/>
    <property type="project" value="TreeGrafter"/>
</dbReference>
<comment type="similarity">
    <text evidence="1 10 11">Belongs to the TRAFAC class TrmE-Era-EngA-EngB-Septin-like GTPase superfamily. TrmE GTPase family.</text>
</comment>
<proteinExistence type="inferred from homology"/>
<dbReference type="Gene3D" id="3.40.50.300">
    <property type="entry name" value="P-loop containing nucleotide triphosphate hydrolases"/>
    <property type="match status" value="1"/>
</dbReference>
<dbReference type="InterPro" id="IPR027266">
    <property type="entry name" value="TrmE/GcvT-like"/>
</dbReference>
<evidence type="ECO:0000259" key="12">
    <source>
        <dbReference type="PROSITE" id="PS51709"/>
    </source>
</evidence>
<dbReference type="EC" id="3.6.-.-" evidence="10"/>
<name>A0A3S9MYI7_9FLAO</name>
<dbReference type="GO" id="GO:0046872">
    <property type="term" value="F:metal ion binding"/>
    <property type="evidence" value="ECO:0007669"/>
    <property type="project" value="UniProtKB-KW"/>
</dbReference>
<keyword evidence="14" id="KW-1185">Reference proteome</keyword>
<protein>
    <recommendedName>
        <fullName evidence="10">tRNA modification GTPase MnmE</fullName>
        <ecNumber evidence="10">3.6.-.-</ecNumber>
    </recommendedName>
</protein>
<evidence type="ECO:0000256" key="11">
    <source>
        <dbReference type="RuleBase" id="RU003313"/>
    </source>
</evidence>
<dbReference type="GO" id="GO:0005525">
    <property type="term" value="F:GTP binding"/>
    <property type="evidence" value="ECO:0007669"/>
    <property type="project" value="UniProtKB-UniRule"/>
</dbReference>
<comment type="function">
    <text evidence="10">Exhibits a very high intrinsic GTPase hydrolysis rate. Involved in the addition of a carboxymethylaminomethyl (cmnm) group at the wobble position (U34) of certain tRNAs, forming tRNA-cmnm(5)s(2)U34.</text>
</comment>
<feature type="binding site" evidence="10">
    <location>
        <position position="239"/>
    </location>
    <ligand>
        <name>K(+)</name>
        <dbReference type="ChEBI" id="CHEBI:29103"/>
    </ligand>
</feature>
<feature type="binding site" evidence="10">
    <location>
        <position position="478"/>
    </location>
    <ligand>
        <name>(6S)-5-formyl-5,6,7,8-tetrahydrofolate</name>
        <dbReference type="ChEBI" id="CHEBI:57457"/>
    </ligand>
</feature>
<dbReference type="PANTHER" id="PTHR42714">
    <property type="entry name" value="TRNA MODIFICATION GTPASE GTPBP3"/>
    <property type="match status" value="1"/>
</dbReference>
<feature type="binding site" evidence="10">
    <location>
        <position position="243"/>
    </location>
    <ligand>
        <name>Mg(2+)</name>
        <dbReference type="ChEBI" id="CHEBI:18420"/>
    </ligand>
</feature>
<dbReference type="GO" id="GO:0003924">
    <property type="term" value="F:GTPase activity"/>
    <property type="evidence" value="ECO:0007669"/>
    <property type="project" value="UniProtKB-UniRule"/>
</dbReference>
<comment type="subcellular location">
    <subcellularLocation>
        <location evidence="10">Cytoplasm</location>
    </subcellularLocation>
</comment>
<dbReference type="CDD" id="cd04164">
    <property type="entry name" value="trmE"/>
    <property type="match status" value="1"/>
</dbReference>
<dbReference type="InterPro" id="IPR006073">
    <property type="entry name" value="GTP-bd"/>
</dbReference>
<dbReference type="CDD" id="cd14858">
    <property type="entry name" value="TrmE_N"/>
    <property type="match status" value="1"/>
</dbReference>
<comment type="caution">
    <text evidence="10">Lacks conserved residue(s) required for the propagation of feature annotation.</text>
</comment>
<evidence type="ECO:0000256" key="1">
    <source>
        <dbReference type="ARBA" id="ARBA00011043"/>
    </source>
</evidence>
<accession>A0A3S9MYI7</accession>
<keyword evidence="5 10" id="KW-0547">Nucleotide-binding</keyword>